<dbReference type="AlphaFoldDB" id="A0A5C4RZC7"/>
<dbReference type="EC" id="3.2.1.52" evidence="3"/>
<dbReference type="RefSeq" id="WP_139626638.1">
    <property type="nucleotide sequence ID" value="NZ_VDCI01000005.1"/>
</dbReference>
<sequence length="562" mass="60930">MSDKALLLPALLLSLQLLMLQAVNAMPVDIFTRHSPRADRELAEMTLEEKIGQMLVAWAPAERGGRDSDQLEILEPLVRQGKVGGIMFLKGNLQDAILIANHFQSLAPRSLLLSADMEKGLAMRLEGATEFVAAMALAATDEPAMAYRVAQAIAIEARQANITHSYGPTADLNTNPENPIINTRSFGDDITRTSTMVNAYIDGLQDHGVIATVKHFPGHGDADTDSHIALPVLSWNRERLEAIELKPFRAAIGHGVMSVMVGHLAIPSLTGDMTPASISKKIVTGLLRNELGFRGLIITDALNMKSLYGEFSTGEIIIKAVEAGNDLLLFPPDPEKAHATLLRAVQEGRLPEGRIDDAVHRILVAKEWTSGFQPEHAGNSRWNIELARITAERSLTLVRDRNHALPLDTQQAAKIVHLDFQHNRGGSSSASFSDKLSEEFDVTTFSLDASASDDLYSSARNSAAKASAVILSTSAEALSGALELPLPHRKFIQELERILPDDRPLIMVSFGSPYIIRSYPGIPTFLCTYSALPAAEDAVIKALKGSLHPSGVLPVSLEAPLR</sequence>
<dbReference type="PANTHER" id="PTHR30480">
    <property type="entry name" value="BETA-HEXOSAMINIDASE-RELATED"/>
    <property type="match status" value="1"/>
</dbReference>
<evidence type="ECO:0000259" key="7">
    <source>
        <dbReference type="Pfam" id="PF00933"/>
    </source>
</evidence>
<dbReference type="InterPro" id="IPR050226">
    <property type="entry name" value="NagZ_Beta-hexosaminidase"/>
</dbReference>
<evidence type="ECO:0000313" key="9">
    <source>
        <dbReference type="Proteomes" id="UP000309544"/>
    </source>
</evidence>
<evidence type="ECO:0000256" key="6">
    <source>
        <dbReference type="SAM" id="SignalP"/>
    </source>
</evidence>
<organism evidence="8 9">
    <name type="scientific">Prosthecochloris vibrioformis</name>
    <name type="common">Chlorobium vibrioforme</name>
    <dbReference type="NCBI Taxonomy" id="1098"/>
    <lineage>
        <taxon>Bacteria</taxon>
        <taxon>Pseudomonadati</taxon>
        <taxon>Chlorobiota</taxon>
        <taxon>Chlorobiia</taxon>
        <taxon>Chlorobiales</taxon>
        <taxon>Chlorobiaceae</taxon>
        <taxon>Prosthecochloris</taxon>
    </lineage>
</organism>
<dbReference type="Gene3D" id="3.40.50.1700">
    <property type="entry name" value="Glycoside hydrolase family 3 C-terminal domain"/>
    <property type="match status" value="1"/>
</dbReference>
<keyword evidence="9" id="KW-1185">Reference proteome</keyword>
<comment type="similarity">
    <text evidence="2">Belongs to the glycosyl hydrolase 3 family.</text>
</comment>
<evidence type="ECO:0000256" key="1">
    <source>
        <dbReference type="ARBA" id="ARBA00001231"/>
    </source>
</evidence>
<feature type="chain" id="PRO_5023061314" description="beta-N-acetylhexosaminidase" evidence="6">
    <location>
        <begin position="26"/>
        <end position="562"/>
    </location>
</feature>
<feature type="signal peptide" evidence="6">
    <location>
        <begin position="1"/>
        <end position="25"/>
    </location>
</feature>
<dbReference type="InterPro" id="IPR036881">
    <property type="entry name" value="Glyco_hydro_3_C_sf"/>
</dbReference>
<gene>
    <name evidence="8" type="ORF">FGF68_07025</name>
</gene>
<feature type="domain" description="Glycoside hydrolase family 3 N-terminal" evidence="7">
    <location>
        <begin position="46"/>
        <end position="363"/>
    </location>
</feature>
<name>A0A5C4RZC7_PROVB</name>
<dbReference type="Gene3D" id="3.20.20.300">
    <property type="entry name" value="Glycoside hydrolase, family 3, N-terminal domain"/>
    <property type="match status" value="1"/>
</dbReference>
<dbReference type="InterPro" id="IPR019800">
    <property type="entry name" value="Glyco_hydro_3_AS"/>
</dbReference>
<evidence type="ECO:0000256" key="2">
    <source>
        <dbReference type="ARBA" id="ARBA00005336"/>
    </source>
</evidence>
<keyword evidence="6" id="KW-0732">Signal</keyword>
<evidence type="ECO:0000256" key="5">
    <source>
        <dbReference type="ARBA" id="ARBA00023295"/>
    </source>
</evidence>
<dbReference type="SUPFAM" id="SSF51445">
    <property type="entry name" value="(Trans)glycosidases"/>
    <property type="match status" value="1"/>
</dbReference>
<dbReference type="PANTHER" id="PTHR30480:SF13">
    <property type="entry name" value="BETA-HEXOSAMINIDASE"/>
    <property type="match status" value="1"/>
</dbReference>
<proteinExistence type="inferred from homology"/>
<comment type="catalytic activity">
    <reaction evidence="1">
        <text>Hydrolysis of terminal non-reducing N-acetyl-D-hexosamine residues in N-acetyl-beta-D-hexosaminides.</text>
        <dbReference type="EC" id="3.2.1.52"/>
    </reaction>
</comment>
<dbReference type="EMBL" id="VDCI01000005">
    <property type="protein sequence ID" value="TNJ36480.1"/>
    <property type="molecule type" value="Genomic_DNA"/>
</dbReference>
<dbReference type="Proteomes" id="UP000309544">
    <property type="component" value="Unassembled WGS sequence"/>
</dbReference>
<keyword evidence="5" id="KW-0326">Glycosidase</keyword>
<dbReference type="GO" id="GO:0009254">
    <property type="term" value="P:peptidoglycan turnover"/>
    <property type="evidence" value="ECO:0007669"/>
    <property type="project" value="TreeGrafter"/>
</dbReference>
<dbReference type="PROSITE" id="PS00775">
    <property type="entry name" value="GLYCOSYL_HYDROL_F3"/>
    <property type="match status" value="1"/>
</dbReference>
<reference evidence="8 9" key="1">
    <citation type="submission" date="2019-05" db="EMBL/GenBank/DDBJ databases">
        <title>Draft Whole-Genome sequence of the green sulfur bacterium Prosthecochloris vibrioformis DSM 260.</title>
        <authorList>
            <person name="Meyer T.E."/>
            <person name="Kyndt J.A."/>
        </authorList>
    </citation>
    <scope>NUCLEOTIDE SEQUENCE [LARGE SCALE GENOMIC DNA]</scope>
    <source>
        <strain evidence="8 9">DSM 260</strain>
    </source>
</reference>
<dbReference type="Pfam" id="PF00933">
    <property type="entry name" value="Glyco_hydro_3"/>
    <property type="match status" value="1"/>
</dbReference>
<dbReference type="GO" id="GO:0004563">
    <property type="term" value="F:beta-N-acetylhexosaminidase activity"/>
    <property type="evidence" value="ECO:0007669"/>
    <property type="project" value="UniProtKB-EC"/>
</dbReference>
<dbReference type="InterPro" id="IPR036962">
    <property type="entry name" value="Glyco_hydro_3_N_sf"/>
</dbReference>
<dbReference type="InterPro" id="IPR017853">
    <property type="entry name" value="GH"/>
</dbReference>
<evidence type="ECO:0000313" key="8">
    <source>
        <dbReference type="EMBL" id="TNJ36480.1"/>
    </source>
</evidence>
<dbReference type="GO" id="GO:0005975">
    <property type="term" value="P:carbohydrate metabolic process"/>
    <property type="evidence" value="ECO:0007669"/>
    <property type="project" value="InterPro"/>
</dbReference>
<accession>A0A5C4RZC7</accession>
<evidence type="ECO:0000256" key="4">
    <source>
        <dbReference type="ARBA" id="ARBA00022801"/>
    </source>
</evidence>
<dbReference type="InterPro" id="IPR001764">
    <property type="entry name" value="Glyco_hydro_3_N"/>
</dbReference>
<protein>
    <recommendedName>
        <fullName evidence="3">beta-N-acetylhexosaminidase</fullName>
        <ecNumber evidence="3">3.2.1.52</ecNumber>
    </recommendedName>
</protein>
<comment type="caution">
    <text evidence="8">The sequence shown here is derived from an EMBL/GenBank/DDBJ whole genome shotgun (WGS) entry which is preliminary data.</text>
</comment>
<keyword evidence="4 8" id="KW-0378">Hydrolase</keyword>
<evidence type="ECO:0000256" key="3">
    <source>
        <dbReference type="ARBA" id="ARBA00012663"/>
    </source>
</evidence>
<dbReference type="PRINTS" id="PR00133">
    <property type="entry name" value="GLHYDRLASE3"/>
</dbReference>